<organism evidence="1 2">
    <name type="scientific">Steinernema carpocapsae</name>
    <name type="common">Entomopathogenic nematode</name>
    <dbReference type="NCBI Taxonomy" id="34508"/>
    <lineage>
        <taxon>Eukaryota</taxon>
        <taxon>Metazoa</taxon>
        <taxon>Ecdysozoa</taxon>
        <taxon>Nematoda</taxon>
        <taxon>Chromadorea</taxon>
        <taxon>Rhabditida</taxon>
        <taxon>Tylenchina</taxon>
        <taxon>Panagrolaimomorpha</taxon>
        <taxon>Strongyloidoidea</taxon>
        <taxon>Steinernematidae</taxon>
        <taxon>Steinernema</taxon>
    </lineage>
</organism>
<dbReference type="OrthoDB" id="40579at2759"/>
<reference evidence="1 2" key="2">
    <citation type="journal article" date="2019" name="G3 (Bethesda)">
        <title>Hybrid Assembly of the Genome of the Entomopathogenic Nematode Steinernema carpocapsae Identifies the X-Chromosome.</title>
        <authorList>
            <person name="Serra L."/>
            <person name="Macchietto M."/>
            <person name="Macias-Munoz A."/>
            <person name="McGill C.J."/>
            <person name="Rodriguez I.M."/>
            <person name="Rodriguez B."/>
            <person name="Murad R."/>
            <person name="Mortazavi A."/>
        </authorList>
    </citation>
    <scope>NUCLEOTIDE SEQUENCE [LARGE SCALE GENOMIC DNA]</scope>
    <source>
        <strain evidence="1 2">ALL</strain>
    </source>
</reference>
<dbReference type="PANTHER" id="PTHR18901">
    <property type="entry name" value="2-DEOXYGLUCOSE-6-PHOSPHATE PHOSPHATASE 2"/>
    <property type="match status" value="1"/>
</dbReference>
<dbReference type="Gene3D" id="3.40.50.1000">
    <property type="entry name" value="HAD superfamily/HAD-like"/>
    <property type="match status" value="1"/>
</dbReference>
<dbReference type="PANTHER" id="PTHR18901:SF38">
    <property type="entry name" value="PSEUDOURIDINE-5'-PHOSPHATASE"/>
    <property type="match status" value="1"/>
</dbReference>
<dbReference type="Proteomes" id="UP000298663">
    <property type="component" value="Unassembled WGS sequence"/>
</dbReference>
<protein>
    <submittedName>
        <fullName evidence="1">Uncharacterized protein</fullName>
    </submittedName>
</protein>
<dbReference type="AlphaFoldDB" id="A0A4U5LW09"/>
<dbReference type="FunFam" id="3.40.50.1000:FF:000055">
    <property type="entry name" value="Haloacid dehalogenase-like hydrolase family protein"/>
    <property type="match status" value="1"/>
</dbReference>
<dbReference type="SFLD" id="SFLDS00003">
    <property type="entry name" value="Haloacid_Dehalogenase"/>
    <property type="match status" value="1"/>
</dbReference>
<dbReference type="InterPro" id="IPR036412">
    <property type="entry name" value="HAD-like_sf"/>
</dbReference>
<dbReference type="NCBIfam" id="TIGR01509">
    <property type="entry name" value="HAD-SF-IA-v3"/>
    <property type="match status" value="1"/>
</dbReference>
<reference evidence="1 2" key="1">
    <citation type="journal article" date="2015" name="Genome Biol.">
        <title>Comparative genomics of Steinernema reveals deeply conserved gene regulatory networks.</title>
        <authorList>
            <person name="Dillman A.R."/>
            <person name="Macchietto M."/>
            <person name="Porter C.F."/>
            <person name="Rogers A."/>
            <person name="Williams B."/>
            <person name="Antoshechkin I."/>
            <person name="Lee M.M."/>
            <person name="Goodwin Z."/>
            <person name="Lu X."/>
            <person name="Lewis E.E."/>
            <person name="Goodrich-Blair H."/>
            <person name="Stock S.P."/>
            <person name="Adams B.J."/>
            <person name="Sternberg P.W."/>
            <person name="Mortazavi A."/>
        </authorList>
    </citation>
    <scope>NUCLEOTIDE SEQUENCE [LARGE SCALE GENOMIC DNA]</scope>
    <source>
        <strain evidence="1 2">ALL</strain>
    </source>
</reference>
<proteinExistence type="predicted"/>
<dbReference type="SUPFAM" id="SSF56784">
    <property type="entry name" value="HAD-like"/>
    <property type="match status" value="1"/>
</dbReference>
<dbReference type="InterPro" id="IPR023198">
    <property type="entry name" value="PGP-like_dom2"/>
</dbReference>
<gene>
    <name evidence="1" type="ORF">L596_027633</name>
</gene>
<dbReference type="STRING" id="34508.A0A4U5LW09"/>
<dbReference type="SFLD" id="SFLDG01129">
    <property type="entry name" value="C1.5:_HAD__Beta-PGM__Phosphata"/>
    <property type="match status" value="1"/>
</dbReference>
<dbReference type="EMBL" id="AZBU02000011">
    <property type="protein sequence ID" value="TKR60378.1"/>
    <property type="molecule type" value="Genomic_DNA"/>
</dbReference>
<dbReference type="InterPro" id="IPR006439">
    <property type="entry name" value="HAD-SF_hydro_IA"/>
</dbReference>
<dbReference type="Gene3D" id="1.10.150.240">
    <property type="entry name" value="Putative phosphatase, domain 2"/>
    <property type="match status" value="1"/>
</dbReference>
<dbReference type="Pfam" id="PF13419">
    <property type="entry name" value="HAD_2"/>
    <property type="match status" value="1"/>
</dbReference>
<comment type="caution">
    <text evidence="1">The sequence shown here is derived from an EMBL/GenBank/DDBJ whole genome shotgun (WGS) entry which is preliminary data.</text>
</comment>
<accession>A0A4U5LW09</accession>
<evidence type="ECO:0000313" key="2">
    <source>
        <dbReference type="Proteomes" id="UP000298663"/>
    </source>
</evidence>
<dbReference type="InterPro" id="IPR041492">
    <property type="entry name" value="HAD_2"/>
</dbReference>
<evidence type="ECO:0000313" key="1">
    <source>
        <dbReference type="EMBL" id="TKR60378.1"/>
    </source>
</evidence>
<sequence>MVAESKISHVIFDLDGLLVDTERCYTVANNETCAVFGKIFPMEIKAQMMGRKREEAIAVLLEYHGLVGKVSLEDYARISEEKLTELLPKAALLPGAMKLVEYFKKNSIPMAICTGSGTHDFKLKTQNHERLLELIPLRVLTGDDPEVKRGKPAPDGFLVTQGRFEAIPADASNVLVFEDAPNGVQSAISAGMRVVAVPTPGIPFPEDIREGADVVLKSLEEFNPEVFGLPAF</sequence>
<dbReference type="InterPro" id="IPR023214">
    <property type="entry name" value="HAD_sf"/>
</dbReference>
<dbReference type="GO" id="GO:0016791">
    <property type="term" value="F:phosphatase activity"/>
    <property type="evidence" value="ECO:0007669"/>
    <property type="project" value="TreeGrafter"/>
</dbReference>
<keyword evidence="2" id="KW-1185">Reference proteome</keyword>
<name>A0A4U5LW09_STECR</name>